<feature type="region of interest" description="Disordered" evidence="3">
    <location>
        <begin position="179"/>
        <end position="212"/>
    </location>
</feature>
<accession>A0A0C2Y067</accession>
<dbReference type="STRING" id="686832.A0A0C2Y067"/>
<feature type="compositionally biased region" description="Low complexity" evidence="3">
    <location>
        <begin position="468"/>
        <end position="477"/>
    </location>
</feature>
<protein>
    <submittedName>
        <fullName evidence="4">Uncharacterized protein</fullName>
    </submittedName>
</protein>
<reference evidence="5" key="2">
    <citation type="submission" date="2015-01" db="EMBL/GenBank/DDBJ databases">
        <title>Evolutionary Origins and Diversification of the Mycorrhizal Mutualists.</title>
        <authorList>
            <consortium name="DOE Joint Genome Institute"/>
            <consortium name="Mycorrhizal Genomics Consortium"/>
            <person name="Kohler A."/>
            <person name="Kuo A."/>
            <person name="Nagy L.G."/>
            <person name="Floudas D."/>
            <person name="Copeland A."/>
            <person name="Barry K.W."/>
            <person name="Cichocki N."/>
            <person name="Veneault-Fourrey C."/>
            <person name="LaButti K."/>
            <person name="Lindquist E.A."/>
            <person name="Lipzen A."/>
            <person name="Lundell T."/>
            <person name="Morin E."/>
            <person name="Murat C."/>
            <person name="Riley R."/>
            <person name="Ohm R."/>
            <person name="Sun H."/>
            <person name="Tunlid A."/>
            <person name="Henrissat B."/>
            <person name="Grigoriev I.V."/>
            <person name="Hibbett D.S."/>
            <person name="Martin F."/>
        </authorList>
    </citation>
    <scope>NUCLEOTIDE SEQUENCE [LARGE SCALE GENOMIC DNA]</scope>
    <source>
        <strain evidence="5">h7</strain>
    </source>
</reference>
<keyword evidence="2" id="KW-0677">Repeat</keyword>
<dbReference type="AlphaFoldDB" id="A0A0C2Y067"/>
<gene>
    <name evidence="4" type="ORF">M413DRAFT_399220</name>
</gene>
<feature type="compositionally biased region" description="Polar residues" evidence="3">
    <location>
        <begin position="129"/>
        <end position="143"/>
    </location>
</feature>
<evidence type="ECO:0000256" key="1">
    <source>
        <dbReference type="ARBA" id="ARBA00022614"/>
    </source>
</evidence>
<dbReference type="OrthoDB" id="7451790at2759"/>
<dbReference type="HOGENOM" id="CLU_002805_0_0_1"/>
<evidence type="ECO:0000256" key="3">
    <source>
        <dbReference type="SAM" id="MobiDB-lite"/>
    </source>
</evidence>
<feature type="compositionally biased region" description="Basic and acidic residues" evidence="3">
    <location>
        <begin position="21"/>
        <end position="30"/>
    </location>
</feature>
<dbReference type="PANTHER" id="PTHR47566">
    <property type="match status" value="1"/>
</dbReference>
<feature type="compositionally biased region" description="Polar residues" evidence="3">
    <location>
        <begin position="834"/>
        <end position="845"/>
    </location>
</feature>
<feature type="compositionally biased region" description="Basic and acidic residues" evidence="3">
    <location>
        <begin position="651"/>
        <end position="667"/>
    </location>
</feature>
<feature type="compositionally biased region" description="Polar residues" evidence="3">
    <location>
        <begin position="525"/>
        <end position="543"/>
    </location>
</feature>
<dbReference type="EMBL" id="KN831776">
    <property type="protein sequence ID" value="KIM43243.1"/>
    <property type="molecule type" value="Genomic_DNA"/>
</dbReference>
<feature type="compositionally biased region" description="Polar residues" evidence="3">
    <location>
        <begin position="333"/>
        <end position="345"/>
    </location>
</feature>
<dbReference type="PANTHER" id="PTHR47566:SF1">
    <property type="entry name" value="PROTEIN NUD1"/>
    <property type="match status" value="1"/>
</dbReference>
<feature type="compositionally biased region" description="Basic and acidic residues" evidence="3">
    <location>
        <begin position="869"/>
        <end position="879"/>
    </location>
</feature>
<dbReference type="Proteomes" id="UP000053424">
    <property type="component" value="Unassembled WGS sequence"/>
</dbReference>
<organism evidence="4 5">
    <name type="scientific">Hebeloma cylindrosporum</name>
    <dbReference type="NCBI Taxonomy" id="76867"/>
    <lineage>
        <taxon>Eukaryota</taxon>
        <taxon>Fungi</taxon>
        <taxon>Dikarya</taxon>
        <taxon>Basidiomycota</taxon>
        <taxon>Agaricomycotina</taxon>
        <taxon>Agaricomycetes</taxon>
        <taxon>Agaricomycetidae</taxon>
        <taxon>Agaricales</taxon>
        <taxon>Agaricineae</taxon>
        <taxon>Hymenogastraceae</taxon>
        <taxon>Hebeloma</taxon>
    </lineage>
</organism>
<keyword evidence="1" id="KW-0433">Leucine-rich repeat</keyword>
<evidence type="ECO:0000313" key="5">
    <source>
        <dbReference type="Proteomes" id="UP000053424"/>
    </source>
</evidence>
<feature type="compositionally biased region" description="Polar residues" evidence="3">
    <location>
        <begin position="369"/>
        <end position="390"/>
    </location>
</feature>
<keyword evidence="5" id="KW-1185">Reference proteome</keyword>
<name>A0A0C2Y067_HEBCY</name>
<reference evidence="4 5" key="1">
    <citation type="submission" date="2014-04" db="EMBL/GenBank/DDBJ databases">
        <authorList>
            <consortium name="DOE Joint Genome Institute"/>
            <person name="Kuo A."/>
            <person name="Gay G."/>
            <person name="Dore J."/>
            <person name="Kohler A."/>
            <person name="Nagy L.G."/>
            <person name="Floudas D."/>
            <person name="Copeland A."/>
            <person name="Barry K.W."/>
            <person name="Cichocki N."/>
            <person name="Veneault-Fourrey C."/>
            <person name="LaButti K."/>
            <person name="Lindquist E.A."/>
            <person name="Lipzen A."/>
            <person name="Lundell T."/>
            <person name="Morin E."/>
            <person name="Murat C."/>
            <person name="Sun H."/>
            <person name="Tunlid A."/>
            <person name="Henrissat B."/>
            <person name="Grigoriev I.V."/>
            <person name="Hibbett D.S."/>
            <person name="Martin F."/>
            <person name="Nordberg H.P."/>
            <person name="Cantor M.N."/>
            <person name="Hua S.X."/>
        </authorList>
    </citation>
    <scope>NUCLEOTIDE SEQUENCE [LARGE SCALE GENOMIC DNA]</scope>
    <source>
        <strain evidence="5">h7</strain>
    </source>
</reference>
<feature type="region of interest" description="Disordered" evidence="3">
    <location>
        <begin position="106"/>
        <end position="147"/>
    </location>
</feature>
<dbReference type="InterPro" id="IPR052574">
    <property type="entry name" value="CDIRP"/>
</dbReference>
<feature type="region of interest" description="Disordered" evidence="3">
    <location>
        <begin position="521"/>
        <end position="548"/>
    </location>
</feature>
<feature type="region of interest" description="Disordered" evidence="3">
    <location>
        <begin position="630"/>
        <end position="680"/>
    </location>
</feature>
<feature type="region of interest" description="Disordered" evidence="3">
    <location>
        <begin position="272"/>
        <end position="295"/>
    </location>
</feature>
<feature type="region of interest" description="Disordered" evidence="3">
    <location>
        <begin position="333"/>
        <end position="390"/>
    </location>
</feature>
<dbReference type="GO" id="GO:0035591">
    <property type="term" value="F:signaling adaptor activity"/>
    <property type="evidence" value="ECO:0007669"/>
    <property type="project" value="TreeGrafter"/>
</dbReference>
<evidence type="ECO:0000313" key="4">
    <source>
        <dbReference type="EMBL" id="KIM43243.1"/>
    </source>
</evidence>
<proteinExistence type="predicted"/>
<evidence type="ECO:0000256" key="2">
    <source>
        <dbReference type="ARBA" id="ARBA00022737"/>
    </source>
</evidence>
<feature type="region of interest" description="Disordered" evidence="3">
    <location>
        <begin position="1"/>
        <end position="35"/>
    </location>
</feature>
<feature type="region of interest" description="Disordered" evidence="3">
    <location>
        <begin position="441"/>
        <end position="486"/>
    </location>
</feature>
<feature type="compositionally biased region" description="Pro residues" evidence="3">
    <location>
        <begin position="199"/>
        <end position="212"/>
    </location>
</feature>
<sequence>MSGIQGVPGWQTEELQDEWPDSDHENEFERSNLSYGTQSVSFTVPLSTQIHTTTDFEPDTTPSGTRNHAIGTFLVREDVAHAPLLPKTPGRNKKGMVKDFFTPLPLERMFEPPSPPTSSERQIKPSDPSPLSRSINSPNTPGSSKMEDEIMETDMPNMNSFHGRKANMACQFTFSVPREASSRQGGLGAGNLPQAQSTPNPPPFVPHAAPPTDPRLRLFQFQYDTYTREHLSALVDSIAVNTPSGTGTTATPTSFSNGLSRVSEVTGTAANMSHMRSTKRLKLSPSSDLCGEGAGSRATITRPKIYGKDYVGESGSLMQQIKQARDYSTISTVASGQNNSPSTHNQTREETQELSPPELLRRPSFLSIPEQTSSNAPSMSGTITSKANSYSSSTYRQKAAALMEQIKSDVKRQKRVFSGDTDTSHVTTHVEENTNSFTRSFTGSLKISSDGKENARQSSSSTHRRSSASKSNLSRSRIASPRKSYKQTAEDAIDLAHNLSRISIHEQQPIVNITLIPPSNALPGASTTTSHHDPQPTTTNPLSTLAPPSYPSTSIRIITNEDLNRFVSSSTASGTTLTAGSVPSFTKHAGPAHIRTIAPADLPAIPERFGDMMFDKVMMKWVKSTARAMGSERSATSQTGEVSDDPFGDIESLRDDSRSDGEDHEVGQEEEDEEVPAHPAEMSIIEEQSEIEDEEELELSNFSTDASAHIVNVMTGVDTDDYNDETTDSEDENDQLHTITQAHQHQAGGGINDINDFDSEFDESSPSRMNSVNSVHSIHDIPIPSSNAGGAAATQFLSVHTHTQVVTTTFSTPNRSNVGPVANSTTPVIRSALKSNSATPTSALKNSDRRQYQTPLHRTSHHRSVSFSDGKRDGPIQGE</sequence>
<feature type="region of interest" description="Disordered" evidence="3">
    <location>
        <begin position="834"/>
        <end position="879"/>
    </location>
</feature>